<sequence>MWWITIRHYFSSSQNMKDQTSPFFLTKDNSLKCDGSFSPLHEIIMNDRNTQSMYYNYEFLNKYLKDYSGKMLDKCFDKDGYNLLHRAVMGGNLLGTRFLVKTRMTISHLSRHAQSALNISIIKVPFLENRVVPLRYSNYSQFQVLQFISENRTEELIVDFSRTLKYDETAEFLLENLYTSRGPRRGEIETVLCRPNGRHLSLVHLAAAKGFISFLKKCTLFFGSDILNCNDFNKITPYYLAKIYKQESVIKWMVSIRIPRTKPNLEIESLLIYFMLFSNKRQNLFDWTCRLQYSFKHYGLIQTQVSKCRRAVRDQDNFLLYKNVFRDIYIRVTYLVLNSMENFQIESSLGICDFDVTMHICSALVDMNN</sequence>
<dbReference type="Gene3D" id="1.25.40.20">
    <property type="entry name" value="Ankyrin repeat-containing domain"/>
    <property type="match status" value="1"/>
</dbReference>
<accession>A0A6J8B2Z0</accession>
<protein>
    <submittedName>
        <fullName evidence="1">Uncharacterized protein</fullName>
    </submittedName>
</protein>
<name>A0A6J8B2Z0_MYTCO</name>
<gene>
    <name evidence="1" type="ORF">MCOR_14054</name>
</gene>
<organism evidence="1 2">
    <name type="scientific">Mytilus coruscus</name>
    <name type="common">Sea mussel</name>
    <dbReference type="NCBI Taxonomy" id="42192"/>
    <lineage>
        <taxon>Eukaryota</taxon>
        <taxon>Metazoa</taxon>
        <taxon>Spiralia</taxon>
        <taxon>Lophotrochozoa</taxon>
        <taxon>Mollusca</taxon>
        <taxon>Bivalvia</taxon>
        <taxon>Autobranchia</taxon>
        <taxon>Pteriomorphia</taxon>
        <taxon>Mytilida</taxon>
        <taxon>Mytiloidea</taxon>
        <taxon>Mytilidae</taxon>
        <taxon>Mytilinae</taxon>
        <taxon>Mytilus</taxon>
    </lineage>
</organism>
<dbReference type="OrthoDB" id="5989012at2759"/>
<dbReference type="Proteomes" id="UP000507470">
    <property type="component" value="Unassembled WGS sequence"/>
</dbReference>
<evidence type="ECO:0000313" key="2">
    <source>
        <dbReference type="Proteomes" id="UP000507470"/>
    </source>
</evidence>
<dbReference type="SUPFAM" id="SSF48403">
    <property type="entry name" value="Ankyrin repeat"/>
    <property type="match status" value="1"/>
</dbReference>
<evidence type="ECO:0000313" key="1">
    <source>
        <dbReference type="EMBL" id="CAC5377781.1"/>
    </source>
</evidence>
<dbReference type="InterPro" id="IPR036770">
    <property type="entry name" value="Ankyrin_rpt-contain_sf"/>
</dbReference>
<keyword evidence="2" id="KW-1185">Reference proteome</keyword>
<reference evidence="1 2" key="1">
    <citation type="submission" date="2020-06" db="EMBL/GenBank/DDBJ databases">
        <authorList>
            <person name="Li R."/>
            <person name="Bekaert M."/>
        </authorList>
    </citation>
    <scope>NUCLEOTIDE SEQUENCE [LARGE SCALE GENOMIC DNA]</scope>
    <source>
        <strain evidence="2">wild</strain>
    </source>
</reference>
<dbReference type="EMBL" id="CACVKT020002384">
    <property type="protein sequence ID" value="CAC5377781.1"/>
    <property type="molecule type" value="Genomic_DNA"/>
</dbReference>
<dbReference type="AlphaFoldDB" id="A0A6J8B2Z0"/>
<proteinExistence type="predicted"/>